<protein>
    <submittedName>
        <fullName evidence="1">Uncharacterized protein</fullName>
    </submittedName>
</protein>
<dbReference type="EMBL" id="BMAW01101973">
    <property type="protein sequence ID" value="GFT02031.1"/>
    <property type="molecule type" value="Genomic_DNA"/>
</dbReference>
<reference evidence="1" key="1">
    <citation type="submission" date="2020-08" db="EMBL/GenBank/DDBJ databases">
        <title>Multicomponent nature underlies the extraordinary mechanical properties of spider dragline silk.</title>
        <authorList>
            <person name="Kono N."/>
            <person name="Nakamura H."/>
            <person name="Mori M."/>
            <person name="Yoshida Y."/>
            <person name="Ohtoshi R."/>
            <person name="Malay A.D."/>
            <person name="Moran D.A.P."/>
            <person name="Tomita M."/>
            <person name="Numata K."/>
            <person name="Arakawa K."/>
        </authorList>
    </citation>
    <scope>NUCLEOTIDE SEQUENCE</scope>
</reference>
<comment type="caution">
    <text evidence="1">The sequence shown here is derived from an EMBL/GenBank/DDBJ whole genome shotgun (WGS) entry which is preliminary data.</text>
</comment>
<keyword evidence="2" id="KW-1185">Reference proteome</keyword>
<proteinExistence type="predicted"/>
<evidence type="ECO:0000313" key="2">
    <source>
        <dbReference type="Proteomes" id="UP000887013"/>
    </source>
</evidence>
<gene>
    <name evidence="1" type="ORF">NPIL_179861</name>
</gene>
<organism evidence="1 2">
    <name type="scientific">Nephila pilipes</name>
    <name type="common">Giant wood spider</name>
    <name type="synonym">Nephila maculata</name>
    <dbReference type="NCBI Taxonomy" id="299642"/>
    <lineage>
        <taxon>Eukaryota</taxon>
        <taxon>Metazoa</taxon>
        <taxon>Ecdysozoa</taxon>
        <taxon>Arthropoda</taxon>
        <taxon>Chelicerata</taxon>
        <taxon>Arachnida</taxon>
        <taxon>Araneae</taxon>
        <taxon>Araneomorphae</taxon>
        <taxon>Entelegynae</taxon>
        <taxon>Araneoidea</taxon>
        <taxon>Nephilidae</taxon>
        <taxon>Nephila</taxon>
    </lineage>
</organism>
<dbReference type="Proteomes" id="UP000887013">
    <property type="component" value="Unassembled WGS sequence"/>
</dbReference>
<dbReference type="AlphaFoldDB" id="A0A8X6TD62"/>
<evidence type="ECO:0000313" key="1">
    <source>
        <dbReference type="EMBL" id="GFT02031.1"/>
    </source>
</evidence>
<accession>A0A8X6TD62</accession>
<name>A0A8X6TD62_NEPPI</name>
<sequence>MLILVALLRQFGWDIFTHNSPHRRQRKLGINEELADQRIDEGDASEDAVDNRKLFLHARSPIIDISQRFMEIHKRKIEKLKKSRRKMKKKVWFEE</sequence>